<evidence type="ECO:0000259" key="1">
    <source>
        <dbReference type="Pfam" id="PF07883"/>
    </source>
</evidence>
<protein>
    <submittedName>
        <fullName evidence="2">Quercetin 2,3-dioxygenase</fullName>
        <ecNumber evidence="2">1.13.11.24</ecNumber>
    </submittedName>
</protein>
<dbReference type="EC" id="1.13.11.24" evidence="2"/>
<reference evidence="2 3" key="1">
    <citation type="submission" date="2020-02" db="EMBL/GenBank/DDBJ databases">
        <title>Sequencing the genomes of 1000 actinobacteria strains.</title>
        <authorList>
            <person name="Klenk H.-P."/>
        </authorList>
    </citation>
    <scope>NUCLEOTIDE SEQUENCE [LARGE SCALE GENOMIC DNA]</scope>
    <source>
        <strain evidence="2 3">DSM 27960</strain>
    </source>
</reference>
<gene>
    <name evidence="2" type="ORF">FHX76_002286</name>
</gene>
<keyword evidence="3" id="KW-1185">Reference proteome</keyword>
<dbReference type="PANTHER" id="PTHR36440:SF1">
    <property type="entry name" value="PUTATIVE (AFU_ORTHOLOGUE AFUA_8G07350)-RELATED"/>
    <property type="match status" value="1"/>
</dbReference>
<feature type="domain" description="Cupin type-2" evidence="1">
    <location>
        <begin position="235"/>
        <end position="284"/>
    </location>
</feature>
<dbReference type="RefSeq" id="WP_243848779.1">
    <property type="nucleotide sequence ID" value="NZ_JAAMOX010000002.1"/>
</dbReference>
<organism evidence="2 3">
    <name type="scientific">Lysinibacter cavernae</name>
    <dbReference type="NCBI Taxonomy" id="1640652"/>
    <lineage>
        <taxon>Bacteria</taxon>
        <taxon>Bacillati</taxon>
        <taxon>Actinomycetota</taxon>
        <taxon>Actinomycetes</taxon>
        <taxon>Micrococcales</taxon>
        <taxon>Microbacteriaceae</taxon>
        <taxon>Lysinibacter</taxon>
    </lineage>
</organism>
<sequence length="353" mass="38937">MSLIEPGAAVPVVNQLPGEPQPYYLAAGEGDRYEINGALYTVIARPEDTGGLHGAYYVTGGRGYQTPFASHASEHQTVIVFDGVVEFWLGGEGRVLAPGDEVLIPANTPYSFRFTSNYTRIMVWSVPGTSVGLITAVGKRVDARVRPNRPTSHVSTEELREHGQLLGITYPDAQRPDPVRQHDAKLPGSVEPYYLSAGEGERRTFYKQLNTFISRATTTGSDSFAVHTTGGRDGYIPLHFHERHTENFLCLEGRIWLYVNGREVLLTKGDVVHAPPGTIHSFSFDANHTQMVGFLGPAIFEKFFDYMYPLTDDTEFVDQGEPYFPGEAFGRVQSELDVVVVGPPPTRTIALDL</sequence>
<accession>A0A7X5R2B8</accession>
<dbReference type="Proteomes" id="UP000541033">
    <property type="component" value="Unassembled WGS sequence"/>
</dbReference>
<dbReference type="Pfam" id="PF07883">
    <property type="entry name" value="Cupin_2"/>
    <property type="match status" value="2"/>
</dbReference>
<evidence type="ECO:0000313" key="2">
    <source>
        <dbReference type="EMBL" id="NIH54390.1"/>
    </source>
</evidence>
<dbReference type="PANTHER" id="PTHR36440">
    <property type="entry name" value="PUTATIVE (AFU_ORTHOLOGUE AFUA_8G07350)-RELATED"/>
    <property type="match status" value="1"/>
</dbReference>
<dbReference type="Gene3D" id="2.60.120.10">
    <property type="entry name" value="Jelly Rolls"/>
    <property type="match status" value="2"/>
</dbReference>
<proteinExistence type="predicted"/>
<comment type="caution">
    <text evidence="2">The sequence shown here is derived from an EMBL/GenBank/DDBJ whole genome shotgun (WGS) entry which is preliminary data.</text>
</comment>
<dbReference type="InterPro" id="IPR011051">
    <property type="entry name" value="RmlC_Cupin_sf"/>
</dbReference>
<dbReference type="InterPro" id="IPR013096">
    <property type="entry name" value="Cupin_2"/>
</dbReference>
<dbReference type="InterPro" id="IPR014710">
    <property type="entry name" value="RmlC-like_jellyroll"/>
</dbReference>
<dbReference type="EMBL" id="JAAMOX010000002">
    <property type="protein sequence ID" value="NIH54390.1"/>
    <property type="molecule type" value="Genomic_DNA"/>
</dbReference>
<dbReference type="SUPFAM" id="SSF51182">
    <property type="entry name" value="RmlC-like cupins"/>
    <property type="match status" value="1"/>
</dbReference>
<name>A0A7X5R2B8_9MICO</name>
<dbReference type="InterPro" id="IPR053146">
    <property type="entry name" value="QDO-like"/>
</dbReference>
<evidence type="ECO:0000313" key="3">
    <source>
        <dbReference type="Proteomes" id="UP000541033"/>
    </source>
</evidence>
<dbReference type="GO" id="GO:0008127">
    <property type="term" value="F:quercetin 2,3-dioxygenase activity"/>
    <property type="evidence" value="ECO:0007669"/>
    <property type="project" value="UniProtKB-EC"/>
</dbReference>
<dbReference type="AlphaFoldDB" id="A0A7X5R2B8"/>
<feature type="domain" description="Cupin type-2" evidence="1">
    <location>
        <begin position="65"/>
        <end position="117"/>
    </location>
</feature>
<keyword evidence="2" id="KW-0223">Dioxygenase</keyword>
<dbReference type="CDD" id="cd02215">
    <property type="entry name" value="cupin_QDO_N_C"/>
    <property type="match status" value="2"/>
</dbReference>
<keyword evidence="2" id="KW-0560">Oxidoreductase</keyword>